<feature type="domain" description="DUF6879" evidence="1">
    <location>
        <begin position="13"/>
        <end position="183"/>
    </location>
</feature>
<evidence type="ECO:0000259" key="1">
    <source>
        <dbReference type="Pfam" id="PF21806"/>
    </source>
</evidence>
<dbReference type="Proteomes" id="UP000215563">
    <property type="component" value="Unassembled WGS sequence"/>
</dbReference>
<sequence length="195" mass="22375">MAGESLGLDAYYEDFRSRFRDIEERDCWKLERGQSFREKDSPSWEAFVKGDWNQALRLISERRESLTEYYGRAAGNGVHLYRVRVVAEPISAYLQWELNSLLQRSECGERIRVVGLDDVAGFERNGELPEIVTLGTKAVYQVVYSRTGLAEGAVRSLKADDVDRWYELISSLYENGEEIAEFVERKGVSLRQSSA</sequence>
<proteinExistence type="predicted"/>
<evidence type="ECO:0000313" key="2">
    <source>
        <dbReference type="EMBL" id="OXM43959.1"/>
    </source>
</evidence>
<keyword evidence="3" id="KW-1185">Reference proteome</keyword>
<reference evidence="2 3" key="1">
    <citation type="submission" date="2017-07" db="EMBL/GenBank/DDBJ databases">
        <title>Amycolatopsis alba DSM 44262 Genome sequencing and assembly.</title>
        <authorList>
            <person name="Kaur N."/>
            <person name="Mayilraj S."/>
        </authorList>
    </citation>
    <scope>NUCLEOTIDE SEQUENCE [LARGE SCALE GENOMIC DNA]</scope>
    <source>
        <strain evidence="2 3">DSM 44262</strain>
    </source>
</reference>
<evidence type="ECO:0000313" key="3">
    <source>
        <dbReference type="Proteomes" id="UP000215563"/>
    </source>
</evidence>
<accession>A0A229RBS9</accession>
<dbReference type="Pfam" id="PF21806">
    <property type="entry name" value="DUF6879"/>
    <property type="match status" value="1"/>
</dbReference>
<dbReference type="InterPro" id="IPR049244">
    <property type="entry name" value="DUF6879"/>
</dbReference>
<organism evidence="2 3">
    <name type="scientific">Amycolatopsis alba DSM 44262</name>
    <dbReference type="NCBI Taxonomy" id="1125972"/>
    <lineage>
        <taxon>Bacteria</taxon>
        <taxon>Bacillati</taxon>
        <taxon>Actinomycetota</taxon>
        <taxon>Actinomycetes</taxon>
        <taxon>Pseudonocardiales</taxon>
        <taxon>Pseudonocardiaceae</taxon>
        <taxon>Amycolatopsis</taxon>
    </lineage>
</organism>
<dbReference type="AlphaFoldDB" id="A0A229RBS9"/>
<name>A0A229RBS9_AMYAL</name>
<dbReference type="EMBL" id="NMQU01000135">
    <property type="protein sequence ID" value="OXM43959.1"/>
    <property type="molecule type" value="Genomic_DNA"/>
</dbReference>
<protein>
    <recommendedName>
        <fullName evidence="1">DUF6879 domain-containing protein</fullName>
    </recommendedName>
</protein>
<gene>
    <name evidence="2" type="ORF">CFP75_36290</name>
</gene>
<comment type="caution">
    <text evidence="2">The sequence shown here is derived from an EMBL/GenBank/DDBJ whole genome shotgun (WGS) entry which is preliminary data.</text>
</comment>